<dbReference type="AlphaFoldDB" id="A0A090MKH8"/>
<dbReference type="EMBL" id="CCAZ020000001">
    <property type="protein sequence ID" value="CEG06822.1"/>
    <property type="molecule type" value="Genomic_DNA"/>
</dbReference>
<evidence type="ECO:0000313" key="2">
    <source>
        <dbReference type="Proteomes" id="UP000035762"/>
    </source>
</evidence>
<comment type="caution">
    <text evidence="1">The sequence shown here is derived from an EMBL/GenBank/DDBJ whole genome shotgun (WGS) entry which is preliminary data.</text>
</comment>
<protein>
    <submittedName>
        <fullName evidence="1">Uncharacterized protein</fullName>
    </submittedName>
</protein>
<accession>A0A090MKH8</accession>
<organism evidence="1 2">
    <name type="scientific">Afipia felis</name>
    <name type="common">Cat scratch disease bacillus</name>
    <dbReference type="NCBI Taxonomy" id="1035"/>
    <lineage>
        <taxon>Bacteria</taxon>
        <taxon>Pseudomonadati</taxon>
        <taxon>Pseudomonadota</taxon>
        <taxon>Alphaproteobacteria</taxon>
        <taxon>Hyphomicrobiales</taxon>
        <taxon>Nitrobacteraceae</taxon>
        <taxon>Afipia</taxon>
    </lineage>
</organism>
<sequence>MKIVSVFTFQPWFLCNNGPLKGPLHTCYD</sequence>
<reference evidence="1 2" key="1">
    <citation type="journal article" date="2014" name="Genome Announc.">
        <title>Genome Sequence of Afipia felis Strain 76713, Isolated in Hospital Water Using an Amoeba Co-Culture Procedure.</title>
        <authorList>
            <person name="Benamar S."/>
            <person name="La Scola B."/>
            <person name="Croce O."/>
        </authorList>
    </citation>
    <scope>NUCLEOTIDE SEQUENCE [LARGE SCALE GENOMIC DNA]</scope>
    <source>
        <strain evidence="1 2">76713</strain>
    </source>
</reference>
<keyword evidence="2" id="KW-1185">Reference proteome</keyword>
<gene>
    <name evidence="1" type="ORF">BN961_00192</name>
</gene>
<proteinExistence type="predicted"/>
<name>A0A090MKH8_AFIFE</name>
<evidence type="ECO:0000313" key="1">
    <source>
        <dbReference type="EMBL" id="CEG06822.1"/>
    </source>
</evidence>
<dbReference type="Proteomes" id="UP000035762">
    <property type="component" value="Unassembled WGS sequence"/>
</dbReference>